<proteinExistence type="predicted"/>
<reference evidence="4 5" key="1">
    <citation type="submission" date="2018-04" db="EMBL/GenBank/DDBJ databases">
        <title>Genomic Encyclopedia of Archaeal and Bacterial Type Strains, Phase II (KMG-II): from individual species to whole genera.</title>
        <authorList>
            <person name="Goeker M."/>
        </authorList>
    </citation>
    <scope>NUCLEOTIDE SEQUENCE [LARGE SCALE GENOMIC DNA]</scope>
    <source>
        <strain evidence="4 5">DSM 100434</strain>
    </source>
</reference>
<dbReference type="AlphaFoldDB" id="A0A2T5GXQ6"/>
<sequence>MSDITILAIDLAKNSFQVCAANGDGEVIFNRSHSRKKFEQLLRRQRPCRVAMEACASAHFWGRLAGALGHEVLLIPPIYVKPFVKRSAKNDANDAAAIATAARQPNIPSVAVKSAEQQAHAMLFRTHQTLTRQRAQLFVTLRSHLYEHGIVLAKGNAVLLRFRDRMTEETDHLPPIIGATAELYFHQIEQLTQSLRVVERELEKATAADEDARRARTIPGVGPISAAAFLAFAPPMEAFKCGRDFAAWLGLVPRQHSTGGKPRLGQVSKMGQADLRRLLVIGATCCIRWAKAKRIQAGSWLDRLLMRKPAKMAAVALANKMARILWALVSRKETYRGDLLQYV</sequence>
<gene>
    <name evidence="4" type="ORF">C8N42_1472</name>
</gene>
<dbReference type="PANTHER" id="PTHR33055">
    <property type="entry name" value="TRANSPOSASE FOR INSERTION SEQUENCE ELEMENT IS1111A"/>
    <property type="match status" value="1"/>
</dbReference>
<dbReference type="InterPro" id="IPR047650">
    <property type="entry name" value="Transpos_IS110"/>
</dbReference>
<dbReference type="GO" id="GO:0003677">
    <property type="term" value="F:DNA binding"/>
    <property type="evidence" value="ECO:0007669"/>
    <property type="project" value="InterPro"/>
</dbReference>
<name>A0A2T5GXQ6_9RHOB</name>
<dbReference type="EMBL" id="QAOH01000047">
    <property type="protein sequence ID" value="PTQ64108.1"/>
    <property type="molecule type" value="Genomic_DNA"/>
</dbReference>
<evidence type="ECO:0000259" key="2">
    <source>
        <dbReference type="Pfam" id="PF01548"/>
    </source>
</evidence>
<dbReference type="NCBIfam" id="NF033542">
    <property type="entry name" value="transpos_IS110"/>
    <property type="match status" value="1"/>
</dbReference>
<keyword evidence="5" id="KW-1185">Reference proteome</keyword>
<protein>
    <submittedName>
        <fullName evidence="4">Transposase</fullName>
    </submittedName>
</protein>
<dbReference type="InterPro" id="IPR002525">
    <property type="entry name" value="Transp_IS110-like_N"/>
</dbReference>
<dbReference type="Pfam" id="PF01548">
    <property type="entry name" value="DEDD_Tnp_IS110"/>
    <property type="match status" value="1"/>
</dbReference>
<dbReference type="InterPro" id="IPR003346">
    <property type="entry name" value="Transposase_20"/>
</dbReference>
<dbReference type="OrthoDB" id="8261795at2"/>
<dbReference type="Pfam" id="PF02371">
    <property type="entry name" value="Transposase_20"/>
    <property type="match status" value="1"/>
</dbReference>
<dbReference type="PANTHER" id="PTHR33055:SF3">
    <property type="entry name" value="PUTATIVE TRANSPOSASE FOR IS117-RELATED"/>
    <property type="match status" value="1"/>
</dbReference>
<organism evidence="4 5">
    <name type="scientific">Celeribacter persicus</name>
    <dbReference type="NCBI Taxonomy" id="1651082"/>
    <lineage>
        <taxon>Bacteria</taxon>
        <taxon>Pseudomonadati</taxon>
        <taxon>Pseudomonadota</taxon>
        <taxon>Alphaproteobacteria</taxon>
        <taxon>Rhodobacterales</taxon>
        <taxon>Roseobacteraceae</taxon>
        <taxon>Celeribacter</taxon>
    </lineage>
</organism>
<feature type="domain" description="Transposase IS116/IS110/IS902 C-terminal" evidence="3">
    <location>
        <begin position="213"/>
        <end position="291"/>
    </location>
</feature>
<evidence type="ECO:0000313" key="5">
    <source>
        <dbReference type="Proteomes" id="UP000244077"/>
    </source>
</evidence>
<feature type="coiled-coil region" evidence="1">
    <location>
        <begin position="188"/>
        <end position="215"/>
    </location>
</feature>
<evidence type="ECO:0000313" key="4">
    <source>
        <dbReference type="EMBL" id="PTQ64108.1"/>
    </source>
</evidence>
<comment type="caution">
    <text evidence="4">The sequence shown here is derived from an EMBL/GenBank/DDBJ whole genome shotgun (WGS) entry which is preliminary data.</text>
</comment>
<dbReference type="RefSeq" id="WP_107818274.1">
    <property type="nucleotide sequence ID" value="NZ_QAOH01000047.1"/>
</dbReference>
<feature type="domain" description="Transposase IS110-like N-terminal" evidence="2">
    <location>
        <begin position="8"/>
        <end position="147"/>
    </location>
</feature>
<evidence type="ECO:0000256" key="1">
    <source>
        <dbReference type="SAM" id="Coils"/>
    </source>
</evidence>
<keyword evidence="1" id="KW-0175">Coiled coil</keyword>
<dbReference type="Proteomes" id="UP000244077">
    <property type="component" value="Unassembled WGS sequence"/>
</dbReference>
<accession>A0A2T5GXQ6</accession>
<evidence type="ECO:0000259" key="3">
    <source>
        <dbReference type="Pfam" id="PF02371"/>
    </source>
</evidence>
<dbReference type="GO" id="GO:0004803">
    <property type="term" value="F:transposase activity"/>
    <property type="evidence" value="ECO:0007669"/>
    <property type="project" value="InterPro"/>
</dbReference>
<dbReference type="GO" id="GO:0006313">
    <property type="term" value="P:DNA transposition"/>
    <property type="evidence" value="ECO:0007669"/>
    <property type="project" value="InterPro"/>
</dbReference>